<feature type="region of interest" description="Disordered" evidence="1">
    <location>
        <begin position="122"/>
        <end position="163"/>
    </location>
</feature>
<dbReference type="EMBL" id="PGOL01000304">
    <property type="protein sequence ID" value="PKI72924.1"/>
    <property type="molecule type" value="Genomic_DNA"/>
</dbReference>
<comment type="caution">
    <text evidence="2">The sequence shown here is derived from an EMBL/GenBank/DDBJ whole genome shotgun (WGS) entry which is preliminary data.</text>
</comment>
<reference evidence="2 3" key="1">
    <citation type="submission" date="2017-11" db="EMBL/GenBank/DDBJ databases">
        <title>De-novo sequencing of pomegranate (Punica granatum L.) genome.</title>
        <authorList>
            <person name="Akparov Z."/>
            <person name="Amiraslanov A."/>
            <person name="Hajiyeva S."/>
            <person name="Abbasov M."/>
            <person name="Kaur K."/>
            <person name="Hamwieh A."/>
            <person name="Solovyev V."/>
            <person name="Salamov A."/>
            <person name="Braich B."/>
            <person name="Kosarev P."/>
            <person name="Mahmoud A."/>
            <person name="Hajiyev E."/>
            <person name="Babayeva S."/>
            <person name="Izzatullayeva V."/>
            <person name="Mammadov A."/>
            <person name="Mammadov A."/>
            <person name="Sharifova S."/>
            <person name="Ojaghi J."/>
            <person name="Eynullazada K."/>
            <person name="Bayramov B."/>
            <person name="Abdulazimova A."/>
            <person name="Shahmuradov I."/>
        </authorList>
    </citation>
    <scope>NUCLEOTIDE SEQUENCE [LARGE SCALE GENOMIC DNA]</scope>
    <source>
        <strain evidence="3">cv. AG2017</strain>
        <tissue evidence="2">Leaf</tissue>
    </source>
</reference>
<evidence type="ECO:0000256" key="1">
    <source>
        <dbReference type="SAM" id="MobiDB-lite"/>
    </source>
</evidence>
<protein>
    <submittedName>
        <fullName evidence="2">Uncharacterized protein</fullName>
    </submittedName>
</protein>
<accession>A0A2I0KWS5</accession>
<keyword evidence="3" id="KW-1185">Reference proteome</keyword>
<dbReference type="AlphaFoldDB" id="A0A2I0KWS5"/>
<evidence type="ECO:0000313" key="3">
    <source>
        <dbReference type="Proteomes" id="UP000233551"/>
    </source>
</evidence>
<dbReference type="Proteomes" id="UP000233551">
    <property type="component" value="Unassembled WGS sequence"/>
</dbReference>
<evidence type="ECO:0000313" key="2">
    <source>
        <dbReference type="EMBL" id="PKI72924.1"/>
    </source>
</evidence>
<sequence>KFILHGQEAWVRRVHGGTRQRILPTDGLGQEGDHIQEPKNLANEQQGCEVDAREGVSDKDGAWSERKFRIFMFGVDERLLGLIRRNGSCAQSMVSLSPTEISTGSLIPLTFIIVSFFVYGREKEGSGQKKENREKKSKSEGVSERKERARWSSWERKMGSEGA</sequence>
<name>A0A2I0KWS5_PUNGR</name>
<proteinExistence type="predicted"/>
<feature type="non-terminal residue" evidence="2">
    <location>
        <position position="1"/>
    </location>
</feature>
<organism evidence="2 3">
    <name type="scientific">Punica granatum</name>
    <name type="common">Pomegranate</name>
    <dbReference type="NCBI Taxonomy" id="22663"/>
    <lineage>
        <taxon>Eukaryota</taxon>
        <taxon>Viridiplantae</taxon>
        <taxon>Streptophyta</taxon>
        <taxon>Embryophyta</taxon>
        <taxon>Tracheophyta</taxon>
        <taxon>Spermatophyta</taxon>
        <taxon>Magnoliopsida</taxon>
        <taxon>eudicotyledons</taxon>
        <taxon>Gunneridae</taxon>
        <taxon>Pentapetalae</taxon>
        <taxon>rosids</taxon>
        <taxon>malvids</taxon>
        <taxon>Myrtales</taxon>
        <taxon>Lythraceae</taxon>
        <taxon>Punica</taxon>
    </lineage>
</organism>
<gene>
    <name evidence="2" type="ORF">CRG98_006624</name>
</gene>